<dbReference type="Proteomes" id="UP000785679">
    <property type="component" value="Unassembled WGS sequence"/>
</dbReference>
<sequence length="376" mass="42000">MSWNVGTKIHTLPNASDAQGSDFTISVYDYYNSSSLPSFVNFNGDKTITYSPLLADAGEYILEVKLTDGQPKSSIYRCYVYVTNTVPDFSPSLTNKNLYLNGVPVTYHLPPYSDPDGTACTISVKKIFGSVRSSLPTFITFADDQFVISPGQYEFTSIGTHQIEVNLTDTTNQLTQRYFSVVISNQSPFFSTYPTNWSRKLATATYTYALPTYSDPEGHTILVSVYEIATKTLPPFMTFANDVLTMTVLDTDFAYQKSFYMRAKLNDTNQYNSYDFTISLTNTAPTFLDSLQTQICPLNGTVFEYVLPTQFDNEGQTIIATTKEYGKASLPAFVTFDGLQYTIAPGLTEFQYVGLYNIEIILSDGNKYCAVLPHFS</sequence>
<protein>
    <submittedName>
        <fullName evidence="1">Uncharacterized protein</fullName>
    </submittedName>
</protein>
<comment type="caution">
    <text evidence="1">The sequence shown here is derived from an EMBL/GenBank/DDBJ whole genome shotgun (WGS) entry which is preliminary data.</text>
</comment>
<evidence type="ECO:0000313" key="2">
    <source>
        <dbReference type="Proteomes" id="UP000785679"/>
    </source>
</evidence>
<keyword evidence="2" id="KW-1185">Reference proteome</keyword>
<reference evidence="1" key="1">
    <citation type="submission" date="2019-06" db="EMBL/GenBank/DDBJ databases">
        <authorList>
            <person name="Zheng W."/>
        </authorList>
    </citation>
    <scope>NUCLEOTIDE SEQUENCE</scope>
    <source>
        <strain evidence="1">QDHG01</strain>
    </source>
</reference>
<evidence type="ECO:0000313" key="1">
    <source>
        <dbReference type="EMBL" id="TNV87950.1"/>
    </source>
</evidence>
<gene>
    <name evidence="1" type="ORF">FGO68_gene895</name>
</gene>
<dbReference type="EMBL" id="RRYP01000129">
    <property type="protein sequence ID" value="TNV87950.1"/>
    <property type="molecule type" value="Genomic_DNA"/>
</dbReference>
<organism evidence="1 2">
    <name type="scientific">Halteria grandinella</name>
    <dbReference type="NCBI Taxonomy" id="5974"/>
    <lineage>
        <taxon>Eukaryota</taxon>
        <taxon>Sar</taxon>
        <taxon>Alveolata</taxon>
        <taxon>Ciliophora</taxon>
        <taxon>Intramacronucleata</taxon>
        <taxon>Spirotrichea</taxon>
        <taxon>Stichotrichia</taxon>
        <taxon>Sporadotrichida</taxon>
        <taxon>Halteriidae</taxon>
        <taxon>Halteria</taxon>
    </lineage>
</organism>
<accession>A0A8J8TAT2</accession>
<name>A0A8J8TAT2_HALGN</name>
<dbReference type="Pfam" id="PF05345">
    <property type="entry name" value="He_PIG"/>
    <property type="match status" value="1"/>
</dbReference>
<proteinExistence type="predicted"/>
<dbReference type="AlphaFoldDB" id="A0A8J8TAT2"/>